<dbReference type="Gene3D" id="2.40.160.60">
    <property type="entry name" value="Outer membrane protein transport protein (OMPP1/FadL/TodX)"/>
    <property type="match status" value="1"/>
</dbReference>
<evidence type="ECO:0000256" key="2">
    <source>
        <dbReference type="ARBA" id="ARBA00008163"/>
    </source>
</evidence>
<dbReference type="Proteomes" id="UP000027725">
    <property type="component" value="Unassembled WGS sequence"/>
</dbReference>
<dbReference type="OrthoDB" id="6679728at2"/>
<comment type="subcellular location">
    <subcellularLocation>
        <location evidence="1">Cell outer membrane</location>
        <topology evidence="1">Multi-pass membrane protein</topology>
    </subcellularLocation>
</comment>
<dbReference type="InterPro" id="IPR005017">
    <property type="entry name" value="OMPP1/FadL/TodX"/>
</dbReference>
<keyword evidence="5 8" id="KW-0732">Signal</keyword>
<organism evidence="9 10">
    <name type="scientific">Thioclava dalianensis</name>
    <dbReference type="NCBI Taxonomy" id="1185766"/>
    <lineage>
        <taxon>Bacteria</taxon>
        <taxon>Pseudomonadati</taxon>
        <taxon>Pseudomonadota</taxon>
        <taxon>Alphaproteobacteria</taxon>
        <taxon>Rhodobacterales</taxon>
        <taxon>Paracoccaceae</taxon>
        <taxon>Thioclava</taxon>
    </lineage>
</organism>
<dbReference type="RefSeq" id="WP_038064924.1">
    <property type="nucleotide sequence ID" value="NZ_FOVB01000006.1"/>
</dbReference>
<dbReference type="SUPFAM" id="SSF56935">
    <property type="entry name" value="Porins"/>
    <property type="match status" value="1"/>
</dbReference>
<gene>
    <name evidence="9" type="ORF">DL1_19705</name>
</gene>
<name>A0A074TLZ2_9RHOB</name>
<evidence type="ECO:0000313" key="9">
    <source>
        <dbReference type="EMBL" id="KEP70013.1"/>
    </source>
</evidence>
<evidence type="ECO:0000256" key="1">
    <source>
        <dbReference type="ARBA" id="ARBA00004571"/>
    </source>
</evidence>
<dbReference type="PANTHER" id="PTHR35093:SF8">
    <property type="entry name" value="OUTER MEMBRANE PROTEIN NMB0088-RELATED"/>
    <property type="match status" value="1"/>
</dbReference>
<evidence type="ECO:0000313" key="10">
    <source>
        <dbReference type="Proteomes" id="UP000027725"/>
    </source>
</evidence>
<dbReference type="GO" id="GO:0015483">
    <property type="term" value="F:long-chain fatty acid transporting porin activity"/>
    <property type="evidence" value="ECO:0007669"/>
    <property type="project" value="TreeGrafter"/>
</dbReference>
<keyword evidence="6" id="KW-0472">Membrane</keyword>
<feature type="signal peptide" evidence="8">
    <location>
        <begin position="1"/>
        <end position="20"/>
    </location>
</feature>
<evidence type="ECO:0000256" key="3">
    <source>
        <dbReference type="ARBA" id="ARBA00022452"/>
    </source>
</evidence>
<dbReference type="eggNOG" id="COG2067">
    <property type="taxonomic scope" value="Bacteria"/>
</dbReference>
<keyword evidence="3" id="KW-1134">Transmembrane beta strand</keyword>
<sequence length="376" mass="39595">MKQILTTAAVVALSTGMAQAGGVERSTQSVGILFEQGNYAEFNIGGFNPDVSGTVAGGAISSGDMATGYGSFSLGYKQALNDNIDLAIILDQPLGANVHYPLANQPYPFAGSTASISSHAVTGLMRYKFPQNISVYGGVRIQQASGKADLKVFSTTAGAYLPYKLDAPNETDFGYVVGVAWEKPEIAARVALTYNSKITHDFDGTETLFNGATIDSTFETVSPESVNLEFQTGIAKDTLLLGSVRWVHWSQFEIAPDGYRATLGGGQPGSAGALVAFKNNTTTFNIGVGRRFTDQWSGAVMFGYEKHDGDTVGNLGPTDGFKSISLAASYQATDQIKITGGLRYVDIGDATTNAPTLADFSGNKGWGAGLRVGMSF</sequence>
<evidence type="ECO:0000256" key="5">
    <source>
        <dbReference type="ARBA" id="ARBA00022729"/>
    </source>
</evidence>
<evidence type="ECO:0000256" key="6">
    <source>
        <dbReference type="ARBA" id="ARBA00023136"/>
    </source>
</evidence>
<keyword evidence="7" id="KW-0998">Cell outer membrane</keyword>
<dbReference type="PANTHER" id="PTHR35093">
    <property type="entry name" value="OUTER MEMBRANE PROTEIN NMB0088-RELATED"/>
    <property type="match status" value="1"/>
</dbReference>
<evidence type="ECO:0000256" key="4">
    <source>
        <dbReference type="ARBA" id="ARBA00022692"/>
    </source>
</evidence>
<evidence type="ECO:0000256" key="8">
    <source>
        <dbReference type="SAM" id="SignalP"/>
    </source>
</evidence>
<dbReference type="STRING" id="1185766.SAMN05216224_106230"/>
<keyword evidence="4" id="KW-0812">Transmembrane</keyword>
<dbReference type="EMBL" id="JHEH01000008">
    <property type="protein sequence ID" value="KEP70013.1"/>
    <property type="molecule type" value="Genomic_DNA"/>
</dbReference>
<comment type="similarity">
    <text evidence="2">Belongs to the OmpP1/FadL family.</text>
</comment>
<dbReference type="Pfam" id="PF03349">
    <property type="entry name" value="Toluene_X"/>
    <property type="match status" value="1"/>
</dbReference>
<dbReference type="AlphaFoldDB" id="A0A074TLZ2"/>
<proteinExistence type="inferred from homology"/>
<dbReference type="GO" id="GO:0009279">
    <property type="term" value="C:cell outer membrane"/>
    <property type="evidence" value="ECO:0007669"/>
    <property type="project" value="UniProtKB-SubCell"/>
</dbReference>
<accession>A0A074TLZ2</accession>
<reference evidence="9 10" key="1">
    <citation type="submission" date="2014-03" db="EMBL/GenBank/DDBJ databases">
        <title>The draft genome sequence of Thioclava dalianensis DLFJ1-1.</title>
        <authorList>
            <person name="Lai Q."/>
            <person name="Shao Z."/>
        </authorList>
    </citation>
    <scope>NUCLEOTIDE SEQUENCE [LARGE SCALE GENOMIC DNA]</scope>
    <source>
        <strain evidence="9 10">DLFJ1-1</strain>
    </source>
</reference>
<comment type="caution">
    <text evidence="9">The sequence shown here is derived from an EMBL/GenBank/DDBJ whole genome shotgun (WGS) entry which is preliminary data.</text>
</comment>
<feature type="chain" id="PRO_5001699992" evidence="8">
    <location>
        <begin position="21"/>
        <end position="376"/>
    </location>
</feature>
<keyword evidence="10" id="KW-1185">Reference proteome</keyword>
<evidence type="ECO:0000256" key="7">
    <source>
        <dbReference type="ARBA" id="ARBA00023237"/>
    </source>
</evidence>
<protein>
    <submittedName>
        <fullName evidence="9">Membrane protein</fullName>
    </submittedName>
</protein>